<reference evidence="3" key="1">
    <citation type="submission" date="2016-10" db="EMBL/GenBank/DDBJ databases">
        <authorList>
            <person name="Benchimol M."/>
            <person name="Almeida L.G."/>
            <person name="Vasconcelos A.T."/>
            <person name="Perreira-Neves A."/>
            <person name="Rosa I.A."/>
            <person name="Tasca T."/>
            <person name="Bogo M.R."/>
            <person name="de Souza W."/>
        </authorList>
    </citation>
    <scope>NUCLEOTIDE SEQUENCE [LARGE SCALE GENOMIC DNA]</scope>
    <source>
        <strain evidence="3">K</strain>
    </source>
</reference>
<feature type="compositionally biased region" description="Polar residues" evidence="1">
    <location>
        <begin position="455"/>
        <end position="465"/>
    </location>
</feature>
<dbReference type="GO" id="GO:0032456">
    <property type="term" value="P:endocytic recycling"/>
    <property type="evidence" value="ECO:0007669"/>
    <property type="project" value="TreeGrafter"/>
</dbReference>
<dbReference type="PROSITE" id="PS50211">
    <property type="entry name" value="DENN"/>
    <property type="match status" value="1"/>
</dbReference>
<dbReference type="EMBL" id="MLAK01000643">
    <property type="protein sequence ID" value="OHT09301.1"/>
    <property type="molecule type" value="Genomic_DNA"/>
</dbReference>
<evidence type="ECO:0000256" key="1">
    <source>
        <dbReference type="SAM" id="MobiDB-lite"/>
    </source>
</evidence>
<dbReference type="Pfam" id="PF02141">
    <property type="entry name" value="DENN"/>
    <property type="match status" value="1"/>
</dbReference>
<dbReference type="PANTHER" id="PTHR13196:SF14">
    <property type="entry name" value="UDENN DOMAIN-CONTAINING PROTEIN"/>
    <property type="match status" value="1"/>
</dbReference>
<name>A0A1J4KJ04_9EUKA</name>
<gene>
    <name evidence="3" type="ORF">TRFO_21870</name>
</gene>
<dbReference type="Proteomes" id="UP000179807">
    <property type="component" value="Unassembled WGS sequence"/>
</dbReference>
<dbReference type="PANTHER" id="PTHR13196">
    <property type="entry name" value="DENN DOMAIN-CONTAINING"/>
    <property type="match status" value="1"/>
</dbReference>
<dbReference type="GO" id="GO:0006897">
    <property type="term" value="P:endocytosis"/>
    <property type="evidence" value="ECO:0007669"/>
    <property type="project" value="TreeGrafter"/>
</dbReference>
<dbReference type="InterPro" id="IPR040032">
    <property type="entry name" value="DENND1A/B/C"/>
</dbReference>
<dbReference type="OrthoDB" id="206724at2759"/>
<protein>
    <recommendedName>
        <fullName evidence="2">UDENN domain-containing protein</fullName>
    </recommendedName>
</protein>
<evidence type="ECO:0000313" key="3">
    <source>
        <dbReference type="EMBL" id="OHT09301.1"/>
    </source>
</evidence>
<proteinExistence type="predicted"/>
<accession>A0A1J4KJ04</accession>
<keyword evidence="4" id="KW-1185">Reference proteome</keyword>
<dbReference type="GeneID" id="94836945"/>
<dbReference type="Gene3D" id="3.40.50.11500">
    <property type="match status" value="1"/>
</dbReference>
<feature type="domain" description="UDENN" evidence="2">
    <location>
        <begin position="14"/>
        <end position="404"/>
    </location>
</feature>
<feature type="region of interest" description="Disordered" evidence="1">
    <location>
        <begin position="455"/>
        <end position="476"/>
    </location>
</feature>
<dbReference type="SMART" id="SM00799">
    <property type="entry name" value="DENN"/>
    <property type="match status" value="1"/>
</dbReference>
<sequence length="476" mass="55383">MLKFQTAPDDPPYNYICRAYHKPDQTCEIDDIFLLGPEYKEKYISSLPRFLFPYSSNQIQSDTNFSFCLTDTDKNPSYVFAYTSYSKVKDIYYVYAIISEYFHPEFLKEVIFNVALTYETNSSFCQSYTEYFSKISLTQTPFDWFYNESNRIYSASNNHAKLLEHYRFLSPMNEIGSLLKYMVSNFSAHYLLSMIVSMMNDYRIIILSASPENLGMTSYGLLSLIYPIKWSGSFIPILPNNLDAYLDSPIAYIDGVHSSFADVLLRKGMGSYFVINADLHDASLVETEDFPADIQNVIDPTAEKIKEVSRSYNKIFPAAKIRHILLKFVAKIYGTLYQVNWKSPNDVYEQYNFYRRDIGEEMRSTISQTQFTQQFFENTMEEGDDKIFKMYWPNEERPESSNNKLDKSEKVEIAGKHESKTSVRRATRHFIDIDKIEVSDMSDENYVSLSNDSSMICQENGQNPDLFQFDMGTEDD</sequence>
<dbReference type="GO" id="GO:1901981">
    <property type="term" value="F:phosphatidylinositol phosphate binding"/>
    <property type="evidence" value="ECO:0007669"/>
    <property type="project" value="TreeGrafter"/>
</dbReference>
<dbReference type="AlphaFoldDB" id="A0A1J4KJ04"/>
<dbReference type="GO" id="GO:0005085">
    <property type="term" value="F:guanyl-nucleotide exchange factor activity"/>
    <property type="evidence" value="ECO:0007669"/>
    <property type="project" value="InterPro"/>
</dbReference>
<comment type="caution">
    <text evidence="3">The sequence shown here is derived from an EMBL/GenBank/DDBJ whole genome shotgun (WGS) entry which is preliminary data.</text>
</comment>
<dbReference type="GO" id="GO:0005829">
    <property type="term" value="C:cytosol"/>
    <property type="evidence" value="ECO:0007669"/>
    <property type="project" value="TreeGrafter"/>
</dbReference>
<dbReference type="InterPro" id="IPR043153">
    <property type="entry name" value="DENN_C"/>
</dbReference>
<dbReference type="InterPro" id="IPR037516">
    <property type="entry name" value="Tripartite_DENN"/>
</dbReference>
<dbReference type="RefSeq" id="XP_068362437.1">
    <property type="nucleotide sequence ID" value="XM_068502241.1"/>
</dbReference>
<dbReference type="VEuPathDB" id="TrichDB:TRFO_21870"/>
<organism evidence="3 4">
    <name type="scientific">Tritrichomonas foetus</name>
    <dbReference type="NCBI Taxonomy" id="1144522"/>
    <lineage>
        <taxon>Eukaryota</taxon>
        <taxon>Metamonada</taxon>
        <taxon>Parabasalia</taxon>
        <taxon>Tritrichomonadida</taxon>
        <taxon>Tritrichomonadidae</taxon>
        <taxon>Tritrichomonas</taxon>
    </lineage>
</organism>
<evidence type="ECO:0000259" key="2">
    <source>
        <dbReference type="PROSITE" id="PS50211"/>
    </source>
</evidence>
<dbReference type="InterPro" id="IPR001194">
    <property type="entry name" value="cDENN_dom"/>
</dbReference>
<evidence type="ECO:0000313" key="4">
    <source>
        <dbReference type="Proteomes" id="UP000179807"/>
    </source>
</evidence>